<evidence type="ECO:0000256" key="2">
    <source>
        <dbReference type="SAM" id="MobiDB-lite"/>
    </source>
</evidence>
<feature type="compositionally biased region" description="Basic and acidic residues" evidence="2">
    <location>
        <begin position="657"/>
        <end position="671"/>
    </location>
</feature>
<feature type="compositionally biased region" description="Acidic residues" evidence="2">
    <location>
        <begin position="690"/>
        <end position="700"/>
    </location>
</feature>
<feature type="region of interest" description="Disordered" evidence="2">
    <location>
        <begin position="467"/>
        <end position="518"/>
    </location>
</feature>
<protein>
    <submittedName>
        <fullName evidence="3">Uncharacterized protein</fullName>
    </submittedName>
</protein>
<dbReference type="Proteomes" id="UP001190700">
    <property type="component" value="Unassembled WGS sequence"/>
</dbReference>
<feature type="compositionally biased region" description="Polar residues" evidence="2">
    <location>
        <begin position="216"/>
        <end position="227"/>
    </location>
</feature>
<evidence type="ECO:0000256" key="1">
    <source>
        <dbReference type="SAM" id="Coils"/>
    </source>
</evidence>
<feature type="compositionally biased region" description="Polar residues" evidence="2">
    <location>
        <begin position="15"/>
        <end position="30"/>
    </location>
</feature>
<gene>
    <name evidence="3" type="ORF">CYMTET_40369</name>
</gene>
<dbReference type="AlphaFoldDB" id="A0AAE0C869"/>
<keyword evidence="1" id="KW-0175">Coiled coil</keyword>
<feature type="compositionally biased region" description="Gly residues" evidence="2">
    <location>
        <begin position="616"/>
        <end position="632"/>
    </location>
</feature>
<feature type="region of interest" description="Disordered" evidence="2">
    <location>
        <begin position="172"/>
        <end position="232"/>
    </location>
</feature>
<feature type="region of interest" description="Disordered" evidence="2">
    <location>
        <begin position="542"/>
        <end position="742"/>
    </location>
</feature>
<dbReference type="PANTHER" id="PTHR34057:SF1">
    <property type="entry name" value="ELONGATION FACTOR"/>
    <property type="match status" value="1"/>
</dbReference>
<keyword evidence="4" id="KW-1185">Reference proteome</keyword>
<feature type="compositionally biased region" description="Basic and acidic residues" evidence="2">
    <location>
        <begin position="577"/>
        <end position="591"/>
    </location>
</feature>
<dbReference type="PANTHER" id="PTHR34057">
    <property type="entry name" value="ELONGATION FACTOR"/>
    <property type="match status" value="1"/>
</dbReference>
<comment type="caution">
    <text evidence="3">The sequence shown here is derived from an EMBL/GenBank/DDBJ whole genome shotgun (WGS) entry which is preliminary data.</text>
</comment>
<feature type="compositionally biased region" description="Polar residues" evidence="2">
    <location>
        <begin position="128"/>
        <end position="137"/>
    </location>
</feature>
<organism evidence="3 4">
    <name type="scientific">Cymbomonas tetramitiformis</name>
    <dbReference type="NCBI Taxonomy" id="36881"/>
    <lineage>
        <taxon>Eukaryota</taxon>
        <taxon>Viridiplantae</taxon>
        <taxon>Chlorophyta</taxon>
        <taxon>Pyramimonadophyceae</taxon>
        <taxon>Pyramimonadales</taxon>
        <taxon>Pyramimonadaceae</taxon>
        <taxon>Cymbomonas</taxon>
    </lineage>
</organism>
<proteinExistence type="predicted"/>
<feature type="compositionally biased region" description="Polar residues" evidence="2">
    <location>
        <begin position="486"/>
        <end position="502"/>
    </location>
</feature>
<feature type="coiled-coil region" evidence="1">
    <location>
        <begin position="294"/>
        <end position="321"/>
    </location>
</feature>
<feature type="compositionally biased region" description="Polar residues" evidence="2">
    <location>
        <begin position="179"/>
        <end position="195"/>
    </location>
</feature>
<feature type="region of interest" description="Disordered" evidence="2">
    <location>
        <begin position="123"/>
        <end position="143"/>
    </location>
</feature>
<feature type="compositionally biased region" description="Basic residues" evidence="2">
    <location>
        <begin position="355"/>
        <end position="365"/>
    </location>
</feature>
<feature type="compositionally biased region" description="Acidic residues" evidence="2">
    <location>
        <begin position="672"/>
        <end position="683"/>
    </location>
</feature>
<sequence length="742" mass="79968">MVSAEAGAVTRDSAETQASTDGTVTQCGNNTAVSDNLMAVDSDDIPAANLPDKLPVPVNQSMEQPPEAQPEVRADIRTLPQHGNVLNNETNIDLIDLSGDAIPPRRTTESIRNGSLPVGALTSEELEPSSTQATDTAHQPELTESVCVEDGLASQSRKEALGEGYLSADAARSEEVQGLQRNGSEGNQNASTSGSPVVGGQPVIFPQLSELEEQQKSATAQELSEPNQDVESDFSDYASSFETIGSAQLELDDSGRPERLVGEPEAVNAESSGRRRPALDGEWKHYRRGVEWRCRWLELRMQDLQQQAVRYEKLEQALLSETASVVPSSAGETLDGLPVASATPESAPHLNSAALKRRRRRKRASHSGEDPSRSDNQAPHHPILSSLCKNADRHRRLQIPRQSDVAGGSELRGLKGSQARLLEQWDLQAVTADELSSSDSEVSTLALYEQMEELQRRVRALRDQLRKHQLNQKPAASPVVSARNGRGTTNPSPNATGLTSASGPRGRKRDKHEDDQFNINNIVTPVNMGHRSVERVHHVNIQTPTVRDLASEAPTPIPAPSGISEDSSDEDTSDEAYLTRHEPMETAEKQRNLPFLPASAREGSGSGTGRRRGRPAGSGKGRGRGRPPGSGAGALTSKVKSKQGGAQAAPLLGSAPGREKDEEGVSGKDVDMEVVEEEEEEADTDRQVEEGESMDDEPSEEETHLIGTTSSGDTEAQAWRVSHTERPPGTNVLVLKRLKSPS</sequence>
<name>A0AAE0C869_9CHLO</name>
<dbReference type="EMBL" id="LGRX02026827">
    <property type="protein sequence ID" value="KAK3250246.1"/>
    <property type="molecule type" value="Genomic_DNA"/>
</dbReference>
<reference evidence="3 4" key="1">
    <citation type="journal article" date="2015" name="Genome Biol. Evol.">
        <title>Comparative Genomics of a Bacterivorous Green Alga Reveals Evolutionary Causalities and Consequences of Phago-Mixotrophic Mode of Nutrition.</title>
        <authorList>
            <person name="Burns J.A."/>
            <person name="Paasch A."/>
            <person name="Narechania A."/>
            <person name="Kim E."/>
        </authorList>
    </citation>
    <scope>NUCLEOTIDE SEQUENCE [LARGE SCALE GENOMIC DNA]</scope>
    <source>
        <strain evidence="3 4">PLY_AMNH</strain>
    </source>
</reference>
<evidence type="ECO:0000313" key="4">
    <source>
        <dbReference type="Proteomes" id="UP001190700"/>
    </source>
</evidence>
<accession>A0AAE0C869</accession>
<feature type="region of interest" description="Disordered" evidence="2">
    <location>
        <begin position="324"/>
        <end position="383"/>
    </location>
</feature>
<evidence type="ECO:0000313" key="3">
    <source>
        <dbReference type="EMBL" id="KAK3250246.1"/>
    </source>
</evidence>
<feature type="region of interest" description="Disordered" evidence="2">
    <location>
        <begin position="1"/>
        <end position="30"/>
    </location>
</feature>